<sequence>MVATRQSLPAAAASTANPTTPDTAPSELTKAQKAHLKKLNINAKPSLIVGKTAPAAAGDKDKKLYHYRGSVYEVTGNEPPEWLEEQPERWKKRGRGLSATTTTRSGVEVEARCGDNDNDDEEAVGSAQTSGKRKGGFGGDGAEDSRPAKKAKRGGKPAAAAAAVAKRYARKPVVAAEEPDDPSSSSSDDDDDDDPMYSSRVFDYTRVGGQEPLSCSDRTLEYARRNGFLTKAIPQREIDYGIGMRAAESVVDLARLNGRIVRLGRRYLRLRGEMEGLEGSPVGVGGVRMEMRIGGVGEEEGVGVEVGRGMDGIRRRDAAGLPPAAPAPAPAPSRSTPSLLFPSHSSVDPLATSSPAITVTTPRVAAEDRHDTPTATSAGAGALASPYLNADAGTPLTKPNLTPAKLPKAPEVTRITRNTNVTKPARASTTHTTHTHTYTATALAAAAAAATARPPRQRETHLPNLPALPVLPTTTRDGKPLRWSLDGEKLRHAAAQAHTAAQARAAAQTTAQAEASGEADGGSGKAGSGKDGGSKNDGASRLGIGQESRAEDAISFGRLEGESKAAKRRRVLRELKLVRGWGLI</sequence>
<comment type="caution">
    <text evidence="2">The sequence shown here is derived from an EMBL/GenBank/DDBJ whole genome shotgun (WGS) entry which is preliminary data.</text>
</comment>
<feature type="region of interest" description="Disordered" evidence="1">
    <location>
        <begin position="492"/>
        <end position="560"/>
    </location>
</feature>
<feature type="region of interest" description="Disordered" evidence="1">
    <location>
        <begin position="314"/>
        <end position="435"/>
    </location>
</feature>
<proteinExistence type="predicted"/>
<feature type="region of interest" description="Disordered" evidence="1">
    <location>
        <begin position="1"/>
        <end position="30"/>
    </location>
</feature>
<organism evidence="2 3">
    <name type="scientific">Oleoguttula mirabilis</name>
    <dbReference type="NCBI Taxonomy" id="1507867"/>
    <lineage>
        <taxon>Eukaryota</taxon>
        <taxon>Fungi</taxon>
        <taxon>Dikarya</taxon>
        <taxon>Ascomycota</taxon>
        <taxon>Pezizomycotina</taxon>
        <taxon>Dothideomycetes</taxon>
        <taxon>Dothideomycetidae</taxon>
        <taxon>Mycosphaerellales</taxon>
        <taxon>Teratosphaeriaceae</taxon>
        <taxon>Oleoguttula</taxon>
    </lineage>
</organism>
<feature type="compositionally biased region" description="Low complexity" evidence="1">
    <location>
        <begin position="156"/>
        <end position="176"/>
    </location>
</feature>
<feature type="compositionally biased region" description="Low complexity" evidence="1">
    <location>
        <begin position="9"/>
        <end position="25"/>
    </location>
</feature>
<keyword evidence="3" id="KW-1185">Reference proteome</keyword>
<feature type="compositionally biased region" description="Acidic residues" evidence="1">
    <location>
        <begin position="177"/>
        <end position="195"/>
    </location>
</feature>
<feature type="compositionally biased region" description="Polar residues" evidence="1">
    <location>
        <begin position="343"/>
        <end position="361"/>
    </location>
</feature>
<evidence type="ECO:0000313" key="3">
    <source>
        <dbReference type="Proteomes" id="UP001324427"/>
    </source>
</evidence>
<gene>
    <name evidence="2" type="ORF">LTR36_004895</name>
</gene>
<feature type="compositionally biased region" description="Low complexity" evidence="1">
    <location>
        <begin position="373"/>
        <end position="386"/>
    </location>
</feature>
<accession>A0AAV9JFM6</accession>
<feature type="compositionally biased region" description="Low complexity" evidence="1">
    <location>
        <begin position="493"/>
        <end position="518"/>
    </location>
</feature>
<feature type="compositionally biased region" description="Gly residues" evidence="1">
    <location>
        <begin position="519"/>
        <end position="531"/>
    </location>
</feature>
<name>A0AAV9JFM6_9PEZI</name>
<protein>
    <submittedName>
        <fullName evidence="2">Uncharacterized protein</fullName>
    </submittedName>
</protein>
<dbReference type="EMBL" id="JAVFHQ010000029">
    <property type="protein sequence ID" value="KAK4543862.1"/>
    <property type="molecule type" value="Genomic_DNA"/>
</dbReference>
<evidence type="ECO:0000313" key="2">
    <source>
        <dbReference type="EMBL" id="KAK4543862.1"/>
    </source>
</evidence>
<evidence type="ECO:0000256" key="1">
    <source>
        <dbReference type="SAM" id="MobiDB-lite"/>
    </source>
</evidence>
<dbReference type="AlphaFoldDB" id="A0AAV9JFM6"/>
<feature type="compositionally biased region" description="Low complexity" evidence="1">
    <location>
        <begin position="425"/>
        <end position="435"/>
    </location>
</feature>
<dbReference type="Proteomes" id="UP001324427">
    <property type="component" value="Unassembled WGS sequence"/>
</dbReference>
<reference evidence="2 3" key="1">
    <citation type="submission" date="2021-11" db="EMBL/GenBank/DDBJ databases">
        <title>Black yeast isolated from Biological Soil Crust.</title>
        <authorList>
            <person name="Kurbessoian T."/>
        </authorList>
    </citation>
    <scope>NUCLEOTIDE SEQUENCE [LARGE SCALE GENOMIC DNA]</scope>
    <source>
        <strain evidence="2 3">CCFEE 5522</strain>
    </source>
</reference>
<feature type="region of interest" description="Disordered" evidence="1">
    <location>
        <begin position="77"/>
        <end position="203"/>
    </location>
</feature>
<feature type="region of interest" description="Disordered" evidence="1">
    <location>
        <begin position="447"/>
        <end position="480"/>
    </location>
</feature>